<gene>
    <name evidence="8" type="ORF">GCM10023092_18360</name>
</gene>
<organism evidence="8 9">
    <name type="scientific">Rurimicrobium arvi</name>
    <dbReference type="NCBI Taxonomy" id="2049916"/>
    <lineage>
        <taxon>Bacteria</taxon>
        <taxon>Pseudomonadati</taxon>
        <taxon>Bacteroidota</taxon>
        <taxon>Chitinophagia</taxon>
        <taxon>Chitinophagales</taxon>
        <taxon>Chitinophagaceae</taxon>
        <taxon>Rurimicrobium</taxon>
    </lineage>
</organism>
<keyword evidence="3" id="KW-0597">Phosphoprotein</keyword>
<dbReference type="Gene3D" id="3.30.565.10">
    <property type="entry name" value="Histidine kinase-like ATPase, C-terminal domain"/>
    <property type="match status" value="1"/>
</dbReference>
<keyword evidence="9" id="KW-1185">Reference proteome</keyword>
<dbReference type="CDD" id="cd00130">
    <property type="entry name" value="PAS"/>
    <property type="match status" value="1"/>
</dbReference>
<dbReference type="SUPFAM" id="SSF47384">
    <property type="entry name" value="Homodimeric domain of signal transducing histidine kinase"/>
    <property type="match status" value="1"/>
</dbReference>
<comment type="caution">
    <text evidence="8">The sequence shown here is derived from an EMBL/GenBank/DDBJ whole genome shotgun (WGS) entry which is preliminary data.</text>
</comment>
<dbReference type="SMART" id="SM00388">
    <property type="entry name" value="HisKA"/>
    <property type="match status" value="1"/>
</dbReference>
<name>A0ABP8MUT6_9BACT</name>
<evidence type="ECO:0000313" key="8">
    <source>
        <dbReference type="EMBL" id="GAA4455163.1"/>
    </source>
</evidence>
<keyword evidence="6" id="KW-0472">Membrane</keyword>
<dbReference type="PANTHER" id="PTHR43304:SF1">
    <property type="entry name" value="PAC DOMAIN-CONTAINING PROTEIN"/>
    <property type="match status" value="1"/>
</dbReference>
<dbReference type="PANTHER" id="PTHR43304">
    <property type="entry name" value="PHYTOCHROME-LIKE PROTEIN CPH1"/>
    <property type="match status" value="1"/>
</dbReference>
<dbReference type="InterPro" id="IPR036097">
    <property type="entry name" value="HisK_dim/P_sf"/>
</dbReference>
<dbReference type="InterPro" id="IPR036890">
    <property type="entry name" value="HATPase_C_sf"/>
</dbReference>
<dbReference type="Pfam" id="PF02518">
    <property type="entry name" value="HATPase_c"/>
    <property type="match status" value="1"/>
</dbReference>
<protein>
    <recommendedName>
        <fullName evidence="2">histidine kinase</fullName>
        <ecNumber evidence="2">2.7.13.3</ecNumber>
    </recommendedName>
</protein>
<evidence type="ECO:0000256" key="3">
    <source>
        <dbReference type="ARBA" id="ARBA00022553"/>
    </source>
</evidence>
<dbReference type="EC" id="2.7.13.3" evidence="2"/>
<dbReference type="InterPro" id="IPR000014">
    <property type="entry name" value="PAS"/>
</dbReference>
<dbReference type="SUPFAM" id="SSF55874">
    <property type="entry name" value="ATPase domain of HSP90 chaperone/DNA topoisomerase II/histidine kinase"/>
    <property type="match status" value="1"/>
</dbReference>
<dbReference type="Gene3D" id="3.30.450.20">
    <property type="entry name" value="PAS domain"/>
    <property type="match status" value="1"/>
</dbReference>
<evidence type="ECO:0000256" key="4">
    <source>
        <dbReference type="ARBA" id="ARBA00022679"/>
    </source>
</evidence>
<dbReference type="CDD" id="cd19410">
    <property type="entry name" value="HK9-like_sensor"/>
    <property type="match status" value="1"/>
</dbReference>
<keyword evidence="6" id="KW-1133">Transmembrane helix</keyword>
<comment type="catalytic activity">
    <reaction evidence="1">
        <text>ATP + protein L-histidine = ADP + protein N-phospho-L-histidine.</text>
        <dbReference type="EC" id="2.7.13.3"/>
    </reaction>
</comment>
<keyword evidence="6" id="KW-0812">Transmembrane</keyword>
<dbReference type="Proteomes" id="UP001501410">
    <property type="component" value="Unassembled WGS sequence"/>
</dbReference>
<dbReference type="Gene3D" id="1.10.287.130">
    <property type="match status" value="1"/>
</dbReference>
<dbReference type="PRINTS" id="PR00344">
    <property type="entry name" value="BCTRLSENSOR"/>
</dbReference>
<evidence type="ECO:0000259" key="7">
    <source>
        <dbReference type="PROSITE" id="PS50109"/>
    </source>
</evidence>
<keyword evidence="5" id="KW-0418">Kinase</keyword>
<dbReference type="EMBL" id="BAABEZ010000022">
    <property type="protein sequence ID" value="GAA4455163.1"/>
    <property type="molecule type" value="Genomic_DNA"/>
</dbReference>
<dbReference type="InterPro" id="IPR007891">
    <property type="entry name" value="CHASE3"/>
</dbReference>
<evidence type="ECO:0000256" key="1">
    <source>
        <dbReference type="ARBA" id="ARBA00000085"/>
    </source>
</evidence>
<dbReference type="CDD" id="cd00082">
    <property type="entry name" value="HisKA"/>
    <property type="match status" value="1"/>
</dbReference>
<feature type="transmembrane region" description="Helical" evidence="6">
    <location>
        <begin position="12"/>
        <end position="32"/>
    </location>
</feature>
<dbReference type="InterPro" id="IPR052162">
    <property type="entry name" value="Sensor_kinase/Photoreceptor"/>
</dbReference>
<dbReference type="InterPro" id="IPR003661">
    <property type="entry name" value="HisK_dim/P_dom"/>
</dbReference>
<dbReference type="SUPFAM" id="SSF55785">
    <property type="entry name" value="PYP-like sensor domain (PAS domain)"/>
    <property type="match status" value="1"/>
</dbReference>
<dbReference type="InterPro" id="IPR004358">
    <property type="entry name" value="Sig_transdc_His_kin-like_C"/>
</dbReference>
<evidence type="ECO:0000256" key="2">
    <source>
        <dbReference type="ARBA" id="ARBA00012438"/>
    </source>
</evidence>
<evidence type="ECO:0000313" key="9">
    <source>
        <dbReference type="Proteomes" id="UP001501410"/>
    </source>
</evidence>
<feature type="domain" description="Histidine kinase" evidence="7">
    <location>
        <begin position="368"/>
        <end position="595"/>
    </location>
</feature>
<dbReference type="PROSITE" id="PS50109">
    <property type="entry name" value="HIS_KIN"/>
    <property type="match status" value="1"/>
</dbReference>
<evidence type="ECO:0000256" key="5">
    <source>
        <dbReference type="ARBA" id="ARBA00022777"/>
    </source>
</evidence>
<dbReference type="SMART" id="SM00387">
    <property type="entry name" value="HATPase_c"/>
    <property type="match status" value="1"/>
</dbReference>
<dbReference type="InterPro" id="IPR003594">
    <property type="entry name" value="HATPase_dom"/>
</dbReference>
<sequence length="596" mass="68271">MKGTGILNMSFLLKGIFASSVFILIFISIVSYKHATSLTASSDALQHSYNVRNELEQVISFIKDAETGQRGYLLSHDSSMLAPYLNARDKVNKSMYSLSILAKGKPLQEANLDTLYNLITERFAYMNLLLNASGKISMNDELLHRNLMKEQEVMNKIRMRVDNMMSLEQQFLSDRKEQFKNEMSFTPLFTFLLLIFSVMVFIFAYLRLNSQVTVLRNSNEALQLSAEQINHAEHIGAFSTWRWNSKNHEIEYSDNYAALLETGVDRKQIPFRDIIEKVHPDDRAAVIAYNQTPGSRNSAPLLYRIYRSDGDLRYFSSVGKTVHTLNGSAIYLGITSDITEEYKKNLSLQERNLELEQTNKELASFNYVASHDLQEPLRIIQTYISRIQEKEKHNLSESASEYFERIRSSANRMQVLISDLLMFSRTNKAEKVFEPADLNELLAQARQDLSALIEEKKAVIDCDQLPELSVIPYQIKQLFLNLIGNSLKYAREGVSPKIEIRKRALTDEECPQFRRNPRLKYTCISVIDNGLGFEQQFAENIFVLFKRLHQKNEYPGTGIGLSICKKIAEIHSGFIYAEGFTNQGSKFHIILPEASA</sequence>
<proteinExistence type="predicted"/>
<dbReference type="RefSeq" id="WP_344825773.1">
    <property type="nucleotide sequence ID" value="NZ_BAABEZ010000022.1"/>
</dbReference>
<keyword evidence="4" id="KW-0808">Transferase</keyword>
<reference evidence="9" key="1">
    <citation type="journal article" date="2019" name="Int. J. Syst. Evol. Microbiol.">
        <title>The Global Catalogue of Microorganisms (GCM) 10K type strain sequencing project: providing services to taxonomists for standard genome sequencing and annotation.</title>
        <authorList>
            <consortium name="The Broad Institute Genomics Platform"/>
            <consortium name="The Broad Institute Genome Sequencing Center for Infectious Disease"/>
            <person name="Wu L."/>
            <person name="Ma J."/>
        </authorList>
    </citation>
    <scope>NUCLEOTIDE SEQUENCE [LARGE SCALE GENOMIC DNA]</scope>
    <source>
        <strain evidence="9">JCM 31921</strain>
    </source>
</reference>
<dbReference type="Pfam" id="PF05227">
    <property type="entry name" value="CHASE3"/>
    <property type="match status" value="1"/>
</dbReference>
<evidence type="ECO:0000256" key="6">
    <source>
        <dbReference type="SAM" id="Phobius"/>
    </source>
</evidence>
<accession>A0ABP8MUT6</accession>
<feature type="transmembrane region" description="Helical" evidence="6">
    <location>
        <begin position="185"/>
        <end position="206"/>
    </location>
</feature>
<dbReference type="InterPro" id="IPR005467">
    <property type="entry name" value="His_kinase_dom"/>
</dbReference>
<dbReference type="Pfam" id="PF00512">
    <property type="entry name" value="HisKA"/>
    <property type="match status" value="1"/>
</dbReference>
<dbReference type="InterPro" id="IPR035965">
    <property type="entry name" value="PAS-like_dom_sf"/>
</dbReference>